<dbReference type="AlphaFoldDB" id="A0AA38RR99"/>
<organism evidence="2 3">
    <name type="scientific">Coniochaeta hoffmannii</name>
    <dbReference type="NCBI Taxonomy" id="91930"/>
    <lineage>
        <taxon>Eukaryota</taxon>
        <taxon>Fungi</taxon>
        <taxon>Dikarya</taxon>
        <taxon>Ascomycota</taxon>
        <taxon>Pezizomycotina</taxon>
        <taxon>Sordariomycetes</taxon>
        <taxon>Sordariomycetidae</taxon>
        <taxon>Coniochaetales</taxon>
        <taxon>Coniochaetaceae</taxon>
        <taxon>Coniochaeta</taxon>
    </lineage>
</organism>
<keyword evidence="3" id="KW-1185">Reference proteome</keyword>
<reference evidence="2" key="1">
    <citation type="submission" date="2022-07" db="EMBL/GenBank/DDBJ databases">
        <title>Fungi with potential for degradation of polypropylene.</title>
        <authorList>
            <person name="Gostincar C."/>
        </authorList>
    </citation>
    <scope>NUCLEOTIDE SEQUENCE</scope>
    <source>
        <strain evidence="2">EXF-13287</strain>
    </source>
</reference>
<proteinExistence type="predicted"/>
<comment type="caution">
    <text evidence="2">The sequence shown here is derived from an EMBL/GenBank/DDBJ whole genome shotgun (WGS) entry which is preliminary data.</text>
</comment>
<protein>
    <submittedName>
        <fullName evidence="2">Uncharacterized protein</fullName>
    </submittedName>
</protein>
<dbReference type="EMBL" id="JANBVN010000054">
    <property type="protein sequence ID" value="KAJ9155839.1"/>
    <property type="molecule type" value="Genomic_DNA"/>
</dbReference>
<evidence type="ECO:0000313" key="3">
    <source>
        <dbReference type="Proteomes" id="UP001174691"/>
    </source>
</evidence>
<sequence>MVWSPLLEVGKYHAPPTPNPPVVVGSPRYYQVTGLKPPKAAKQPSTRTQQVQQAPTASGDDFSDTMSVDSLEKPILEQHRSHKSSSLAKKLGLKK</sequence>
<dbReference type="Proteomes" id="UP001174691">
    <property type="component" value="Unassembled WGS sequence"/>
</dbReference>
<gene>
    <name evidence="2" type="ORF">NKR19_g4351</name>
</gene>
<feature type="region of interest" description="Disordered" evidence="1">
    <location>
        <begin position="1"/>
        <end position="95"/>
    </location>
</feature>
<name>A0AA38RR99_9PEZI</name>
<feature type="compositionally biased region" description="Basic and acidic residues" evidence="1">
    <location>
        <begin position="70"/>
        <end position="79"/>
    </location>
</feature>
<feature type="compositionally biased region" description="Low complexity" evidence="1">
    <location>
        <begin position="84"/>
        <end position="95"/>
    </location>
</feature>
<evidence type="ECO:0000313" key="2">
    <source>
        <dbReference type="EMBL" id="KAJ9155839.1"/>
    </source>
</evidence>
<evidence type="ECO:0000256" key="1">
    <source>
        <dbReference type="SAM" id="MobiDB-lite"/>
    </source>
</evidence>
<accession>A0AA38RR99</accession>
<feature type="compositionally biased region" description="Polar residues" evidence="1">
    <location>
        <begin position="43"/>
        <end position="56"/>
    </location>
</feature>